<dbReference type="PRINTS" id="PR01039">
    <property type="entry name" value="TRNASYNTHTRP"/>
</dbReference>
<dbReference type="AlphaFoldDB" id="A0A835D616"/>
<dbReference type="OrthoDB" id="10261385at2759"/>
<dbReference type="Pfam" id="PF00579">
    <property type="entry name" value="tRNA-synt_1b"/>
    <property type="match status" value="2"/>
</dbReference>
<dbReference type="SUPFAM" id="SSF52374">
    <property type="entry name" value="Nucleotidylyl transferase"/>
    <property type="match status" value="1"/>
</dbReference>
<comment type="caution">
    <text evidence="11">The sequence shown here is derived from an EMBL/GenBank/DDBJ whole genome shotgun (WGS) entry which is preliminary data.</text>
</comment>
<keyword evidence="4 10" id="KW-0436">Ligase</keyword>
<evidence type="ECO:0000313" key="11">
    <source>
        <dbReference type="EMBL" id="KAF8388369.1"/>
    </source>
</evidence>
<dbReference type="InterPro" id="IPR002306">
    <property type="entry name" value="Trp-tRNA-ligase"/>
</dbReference>
<evidence type="ECO:0000256" key="9">
    <source>
        <dbReference type="ARBA" id="ARBA00030268"/>
    </source>
</evidence>
<evidence type="ECO:0000313" key="12">
    <source>
        <dbReference type="Proteomes" id="UP000655225"/>
    </source>
</evidence>
<dbReference type="Proteomes" id="UP000655225">
    <property type="component" value="Unassembled WGS sequence"/>
</dbReference>
<keyword evidence="7 10" id="KW-0648">Protein biosynthesis</keyword>
<keyword evidence="5 10" id="KW-0547">Nucleotide-binding</keyword>
<reference evidence="11 12" key="1">
    <citation type="submission" date="2020-04" db="EMBL/GenBank/DDBJ databases">
        <title>Plant Genome Project.</title>
        <authorList>
            <person name="Zhang R.-G."/>
        </authorList>
    </citation>
    <scope>NUCLEOTIDE SEQUENCE [LARGE SCALE GENOMIC DNA]</scope>
    <source>
        <strain evidence="11">YNK0</strain>
        <tissue evidence="11">Leaf</tissue>
    </source>
</reference>
<evidence type="ECO:0000256" key="10">
    <source>
        <dbReference type="RuleBase" id="RU363036"/>
    </source>
</evidence>
<evidence type="ECO:0000256" key="2">
    <source>
        <dbReference type="ARBA" id="ARBA00013161"/>
    </source>
</evidence>
<dbReference type="InterPro" id="IPR001412">
    <property type="entry name" value="aa-tRNA-synth_I_CS"/>
</dbReference>
<dbReference type="FunFam" id="1.10.240.10:FF:000003">
    <property type="entry name" value="Tryptophan--tRNA ligase, cytoplasmic"/>
    <property type="match status" value="1"/>
</dbReference>
<evidence type="ECO:0000256" key="7">
    <source>
        <dbReference type="ARBA" id="ARBA00022917"/>
    </source>
</evidence>
<dbReference type="EC" id="6.1.1.2" evidence="2"/>
<keyword evidence="6 10" id="KW-0067">ATP-binding</keyword>
<dbReference type="PANTHER" id="PTHR10055:SF1">
    <property type="entry name" value="TRYPTOPHAN--TRNA LIGASE, CYTOPLASMIC"/>
    <property type="match status" value="1"/>
</dbReference>
<dbReference type="GO" id="GO:0005737">
    <property type="term" value="C:cytoplasm"/>
    <property type="evidence" value="ECO:0007669"/>
    <property type="project" value="TreeGrafter"/>
</dbReference>
<sequence length="418" mass="47097">MDKTLKEEEKEEEQVVNPWEVSAKEGGKIDYEKLIDKFGCQRLDQTLIDRVQRLTSLPPHVFLRRGVFFAHRDFSEILDAYERGDKFYLYTGRGPSSEALHLGHLVPFMFTKYLQDAFKVPLVIQLTDDEKCMWKNLSVEESQRLARENAKDIIACGFDITKTFIFSDFDYVGGAFYKNMVRVSKCVTYNKLNLTGAMQVVGIFGFSGEDHIGKISFPPVQVWLFAALVSHQINCMWGKASALVLLTGCISLPISSGLAPGIAVPSFPSSFPHLFPSKDDLRCLIPCAIDQGETGKMSASDPNSAIYVTDSAKDIKNKVNKYAFSGGQDSIENHRKYGANLEVDIPVKYLSFFLEDDAELEHVRKEYGAGRMLTGEVKKRLIEVLTEIVERHRRARTAVTDAMVDAFMAVRPLPNMFN</sequence>
<dbReference type="InterPro" id="IPR002305">
    <property type="entry name" value="aa-tRNA-synth_Ic"/>
</dbReference>
<name>A0A835D616_TETSI</name>
<evidence type="ECO:0000256" key="5">
    <source>
        <dbReference type="ARBA" id="ARBA00022741"/>
    </source>
</evidence>
<dbReference type="PANTHER" id="PTHR10055">
    <property type="entry name" value="TRYPTOPHANYL-TRNA SYNTHETASE"/>
    <property type="match status" value="1"/>
</dbReference>
<dbReference type="GO" id="GO:0048608">
    <property type="term" value="P:reproductive structure development"/>
    <property type="evidence" value="ECO:0007669"/>
    <property type="project" value="UniProtKB-ARBA"/>
</dbReference>
<dbReference type="EMBL" id="JABCRI010000020">
    <property type="protein sequence ID" value="KAF8388369.1"/>
    <property type="molecule type" value="Genomic_DNA"/>
</dbReference>
<dbReference type="GO" id="GO:0004830">
    <property type="term" value="F:tryptophan-tRNA ligase activity"/>
    <property type="evidence" value="ECO:0007669"/>
    <property type="project" value="UniProtKB-EC"/>
</dbReference>
<keyword evidence="8 10" id="KW-0030">Aminoacyl-tRNA synthetase</keyword>
<proteinExistence type="inferred from homology"/>
<evidence type="ECO:0000256" key="8">
    <source>
        <dbReference type="ARBA" id="ARBA00023146"/>
    </source>
</evidence>
<gene>
    <name evidence="11" type="ORF">HHK36_027035</name>
</gene>
<dbReference type="GO" id="GO:0005524">
    <property type="term" value="F:ATP binding"/>
    <property type="evidence" value="ECO:0007669"/>
    <property type="project" value="UniProtKB-KW"/>
</dbReference>
<organism evidence="11 12">
    <name type="scientific">Tetracentron sinense</name>
    <name type="common">Spur-leaf</name>
    <dbReference type="NCBI Taxonomy" id="13715"/>
    <lineage>
        <taxon>Eukaryota</taxon>
        <taxon>Viridiplantae</taxon>
        <taxon>Streptophyta</taxon>
        <taxon>Embryophyta</taxon>
        <taxon>Tracheophyta</taxon>
        <taxon>Spermatophyta</taxon>
        <taxon>Magnoliopsida</taxon>
        <taxon>Trochodendrales</taxon>
        <taxon>Trochodendraceae</taxon>
        <taxon>Tetracentron</taxon>
    </lineage>
</organism>
<dbReference type="GO" id="GO:0009791">
    <property type="term" value="P:post-embryonic development"/>
    <property type="evidence" value="ECO:0007669"/>
    <property type="project" value="UniProtKB-ARBA"/>
</dbReference>
<evidence type="ECO:0000256" key="1">
    <source>
        <dbReference type="ARBA" id="ARBA00005594"/>
    </source>
</evidence>
<evidence type="ECO:0000256" key="3">
    <source>
        <dbReference type="ARBA" id="ARBA00013782"/>
    </source>
</evidence>
<dbReference type="Gene3D" id="1.10.240.10">
    <property type="entry name" value="Tyrosyl-Transfer RNA Synthetase"/>
    <property type="match status" value="1"/>
</dbReference>
<dbReference type="PROSITE" id="PS00178">
    <property type="entry name" value="AA_TRNA_LIGASE_I"/>
    <property type="match status" value="1"/>
</dbReference>
<dbReference type="GO" id="GO:0006436">
    <property type="term" value="P:tryptophanyl-tRNA aminoacylation"/>
    <property type="evidence" value="ECO:0007669"/>
    <property type="project" value="InterPro"/>
</dbReference>
<dbReference type="OMA" id="CIEVITE"/>
<evidence type="ECO:0000256" key="6">
    <source>
        <dbReference type="ARBA" id="ARBA00022840"/>
    </source>
</evidence>
<protein>
    <recommendedName>
        <fullName evidence="3">Tryptophan--tRNA ligase, cytoplasmic</fullName>
        <ecNumber evidence="2">6.1.1.2</ecNumber>
    </recommendedName>
    <alternativeName>
        <fullName evidence="9">Tryptophanyl-tRNA synthetase</fullName>
    </alternativeName>
</protein>
<keyword evidence="12" id="KW-1185">Reference proteome</keyword>
<comment type="similarity">
    <text evidence="1 10">Belongs to the class-I aminoacyl-tRNA synthetase family.</text>
</comment>
<dbReference type="InterPro" id="IPR014729">
    <property type="entry name" value="Rossmann-like_a/b/a_fold"/>
</dbReference>
<evidence type="ECO:0000256" key="4">
    <source>
        <dbReference type="ARBA" id="ARBA00022598"/>
    </source>
</evidence>
<dbReference type="Gene3D" id="3.40.50.620">
    <property type="entry name" value="HUPs"/>
    <property type="match status" value="1"/>
</dbReference>
<accession>A0A835D616</accession>